<keyword evidence="1" id="KW-0812">Transmembrane</keyword>
<reference evidence="2" key="2">
    <citation type="submission" date="2023-06" db="EMBL/GenBank/DDBJ databases">
        <authorList>
            <person name="Ma L."/>
            <person name="Liu K.-W."/>
            <person name="Li Z."/>
            <person name="Hsiao Y.-Y."/>
            <person name="Qi Y."/>
            <person name="Fu T."/>
            <person name="Tang G."/>
            <person name="Zhang D."/>
            <person name="Sun W.-H."/>
            <person name="Liu D.-K."/>
            <person name="Li Y."/>
            <person name="Chen G.-Z."/>
            <person name="Liu X.-D."/>
            <person name="Liao X.-Y."/>
            <person name="Jiang Y.-T."/>
            <person name="Yu X."/>
            <person name="Hao Y."/>
            <person name="Huang J."/>
            <person name="Zhao X.-W."/>
            <person name="Ke S."/>
            <person name="Chen Y.-Y."/>
            <person name="Wu W.-L."/>
            <person name="Hsu J.-L."/>
            <person name="Lin Y.-F."/>
            <person name="Huang M.-D."/>
            <person name="Li C.-Y."/>
            <person name="Huang L."/>
            <person name="Wang Z.-W."/>
            <person name="Zhao X."/>
            <person name="Zhong W.-Y."/>
            <person name="Peng D.-H."/>
            <person name="Ahmad S."/>
            <person name="Lan S."/>
            <person name="Zhang J.-S."/>
            <person name="Tsai W.-C."/>
            <person name="Van De Peer Y."/>
            <person name="Liu Z.-J."/>
        </authorList>
    </citation>
    <scope>NUCLEOTIDE SEQUENCE</scope>
    <source>
        <strain evidence="2">CP</strain>
        <tissue evidence="2">Leaves</tissue>
    </source>
</reference>
<dbReference type="AlphaFoldDB" id="A0AAV9DMQ2"/>
<evidence type="ECO:0000256" key="1">
    <source>
        <dbReference type="SAM" id="Phobius"/>
    </source>
</evidence>
<evidence type="ECO:0000313" key="3">
    <source>
        <dbReference type="Proteomes" id="UP001180020"/>
    </source>
</evidence>
<proteinExistence type="predicted"/>
<evidence type="ECO:0000313" key="2">
    <source>
        <dbReference type="EMBL" id="KAK1302175.1"/>
    </source>
</evidence>
<name>A0AAV9DMQ2_ACOCL</name>
<sequence>MGKGDSSSTTTTTTSTALSEGVLKMILLYYTYVAIYMSLSFVVIVYNKYILDPKMYNL</sequence>
<keyword evidence="3" id="KW-1185">Reference proteome</keyword>
<gene>
    <name evidence="2" type="ORF">QJS10_CPB12g00931</name>
</gene>
<keyword evidence="1" id="KW-0472">Membrane</keyword>
<dbReference type="Proteomes" id="UP001180020">
    <property type="component" value="Unassembled WGS sequence"/>
</dbReference>
<comment type="caution">
    <text evidence="2">The sequence shown here is derived from an EMBL/GenBank/DDBJ whole genome shotgun (WGS) entry which is preliminary data.</text>
</comment>
<dbReference type="EMBL" id="JAUJYO010000012">
    <property type="protein sequence ID" value="KAK1302175.1"/>
    <property type="molecule type" value="Genomic_DNA"/>
</dbReference>
<feature type="transmembrane region" description="Helical" evidence="1">
    <location>
        <begin position="27"/>
        <end position="46"/>
    </location>
</feature>
<accession>A0AAV9DMQ2</accession>
<keyword evidence="1" id="KW-1133">Transmembrane helix</keyword>
<reference evidence="2" key="1">
    <citation type="journal article" date="2023" name="Nat. Commun.">
        <title>Diploid and tetraploid genomes of Acorus and the evolution of monocots.</title>
        <authorList>
            <person name="Ma L."/>
            <person name="Liu K.W."/>
            <person name="Li Z."/>
            <person name="Hsiao Y.Y."/>
            <person name="Qi Y."/>
            <person name="Fu T."/>
            <person name="Tang G.D."/>
            <person name="Zhang D."/>
            <person name="Sun W.H."/>
            <person name="Liu D.K."/>
            <person name="Li Y."/>
            <person name="Chen G.Z."/>
            <person name="Liu X.D."/>
            <person name="Liao X.Y."/>
            <person name="Jiang Y.T."/>
            <person name="Yu X."/>
            <person name="Hao Y."/>
            <person name="Huang J."/>
            <person name="Zhao X.W."/>
            <person name="Ke S."/>
            <person name="Chen Y.Y."/>
            <person name="Wu W.L."/>
            <person name="Hsu J.L."/>
            <person name="Lin Y.F."/>
            <person name="Huang M.D."/>
            <person name="Li C.Y."/>
            <person name="Huang L."/>
            <person name="Wang Z.W."/>
            <person name="Zhao X."/>
            <person name="Zhong W.Y."/>
            <person name="Peng D.H."/>
            <person name="Ahmad S."/>
            <person name="Lan S."/>
            <person name="Zhang J.S."/>
            <person name="Tsai W.C."/>
            <person name="Van de Peer Y."/>
            <person name="Liu Z.J."/>
        </authorList>
    </citation>
    <scope>NUCLEOTIDE SEQUENCE</scope>
    <source>
        <strain evidence="2">CP</strain>
    </source>
</reference>
<protein>
    <submittedName>
        <fullName evidence="2">Sugar phosphate/phosphate translocator</fullName>
    </submittedName>
</protein>
<organism evidence="2 3">
    <name type="scientific">Acorus calamus</name>
    <name type="common">Sweet flag</name>
    <dbReference type="NCBI Taxonomy" id="4465"/>
    <lineage>
        <taxon>Eukaryota</taxon>
        <taxon>Viridiplantae</taxon>
        <taxon>Streptophyta</taxon>
        <taxon>Embryophyta</taxon>
        <taxon>Tracheophyta</taxon>
        <taxon>Spermatophyta</taxon>
        <taxon>Magnoliopsida</taxon>
        <taxon>Liliopsida</taxon>
        <taxon>Acoraceae</taxon>
        <taxon>Acorus</taxon>
    </lineage>
</organism>